<protein>
    <submittedName>
        <fullName evidence="2">Uncharacterized protein</fullName>
    </submittedName>
</protein>
<evidence type="ECO:0000256" key="1">
    <source>
        <dbReference type="SAM" id="MobiDB-lite"/>
    </source>
</evidence>
<gene>
    <name evidence="2" type="ORF">E2562_004005</name>
</gene>
<organism evidence="2 3">
    <name type="scientific">Oryza meyeriana var. granulata</name>
    <dbReference type="NCBI Taxonomy" id="110450"/>
    <lineage>
        <taxon>Eukaryota</taxon>
        <taxon>Viridiplantae</taxon>
        <taxon>Streptophyta</taxon>
        <taxon>Embryophyta</taxon>
        <taxon>Tracheophyta</taxon>
        <taxon>Spermatophyta</taxon>
        <taxon>Magnoliopsida</taxon>
        <taxon>Liliopsida</taxon>
        <taxon>Poales</taxon>
        <taxon>Poaceae</taxon>
        <taxon>BOP clade</taxon>
        <taxon>Oryzoideae</taxon>
        <taxon>Oryzeae</taxon>
        <taxon>Oryzinae</taxon>
        <taxon>Oryza</taxon>
        <taxon>Oryza meyeriana</taxon>
    </lineage>
</organism>
<name>A0A6G1BI91_9ORYZ</name>
<dbReference type="AlphaFoldDB" id="A0A6G1BI91"/>
<sequence length="59" mass="6544">MTVNFRECEKATRISLFGFAVAIVSVKRRPQFVFAIPIDSSSTGPRRPSLTPQCARSQS</sequence>
<proteinExistence type="predicted"/>
<dbReference type="Proteomes" id="UP000479710">
    <property type="component" value="Unassembled WGS sequence"/>
</dbReference>
<evidence type="ECO:0000313" key="2">
    <source>
        <dbReference type="EMBL" id="KAF0887778.1"/>
    </source>
</evidence>
<accession>A0A6G1BI91</accession>
<keyword evidence="3" id="KW-1185">Reference proteome</keyword>
<reference evidence="2 3" key="1">
    <citation type="submission" date="2019-11" db="EMBL/GenBank/DDBJ databases">
        <title>Whole genome sequence of Oryza granulata.</title>
        <authorList>
            <person name="Li W."/>
        </authorList>
    </citation>
    <scope>NUCLEOTIDE SEQUENCE [LARGE SCALE GENOMIC DNA]</scope>
    <source>
        <strain evidence="3">cv. Menghai</strain>
        <tissue evidence="2">Leaf</tissue>
    </source>
</reference>
<evidence type="ECO:0000313" key="3">
    <source>
        <dbReference type="Proteomes" id="UP000479710"/>
    </source>
</evidence>
<dbReference type="EMBL" id="SPHZ02000012">
    <property type="protein sequence ID" value="KAF0887778.1"/>
    <property type="molecule type" value="Genomic_DNA"/>
</dbReference>
<comment type="caution">
    <text evidence="2">The sequence shown here is derived from an EMBL/GenBank/DDBJ whole genome shotgun (WGS) entry which is preliminary data.</text>
</comment>
<feature type="region of interest" description="Disordered" evidence="1">
    <location>
        <begin position="40"/>
        <end position="59"/>
    </location>
</feature>